<dbReference type="Pfam" id="PF15542">
    <property type="entry name" value="Ntox50"/>
    <property type="match status" value="1"/>
</dbReference>
<name>A0ABS4MCP6_9LACO</name>
<dbReference type="InterPro" id="IPR029100">
    <property type="entry name" value="Ntox50"/>
</dbReference>
<keyword evidence="4" id="KW-1185">Reference proteome</keyword>
<evidence type="ECO:0000313" key="4">
    <source>
        <dbReference type="Proteomes" id="UP001519292"/>
    </source>
</evidence>
<protein>
    <recommendedName>
        <fullName evidence="2">Bacterial toxin 50 domain-containing protein</fullName>
    </recommendedName>
</protein>
<accession>A0ABS4MCP6</accession>
<evidence type="ECO:0000313" key="3">
    <source>
        <dbReference type="EMBL" id="MBP2057167.1"/>
    </source>
</evidence>
<reference evidence="3 4" key="1">
    <citation type="submission" date="2021-03" db="EMBL/GenBank/DDBJ databases">
        <title>Genomic Encyclopedia of Type Strains, Phase IV (KMG-IV): sequencing the most valuable type-strain genomes for metagenomic binning, comparative biology and taxonomic classification.</title>
        <authorList>
            <person name="Goeker M."/>
        </authorList>
    </citation>
    <scope>NUCLEOTIDE SEQUENCE [LARGE SCALE GENOMIC DNA]</scope>
    <source>
        <strain evidence="3 4">DSM 101872</strain>
    </source>
</reference>
<comment type="caution">
    <text evidence="3">The sequence shown here is derived from an EMBL/GenBank/DDBJ whole genome shotgun (WGS) entry which is preliminary data.</text>
</comment>
<gene>
    <name evidence="3" type="ORF">J2Z60_000329</name>
</gene>
<dbReference type="RefSeq" id="WP_209685743.1">
    <property type="nucleotide sequence ID" value="NZ_JAGGLU010000001.1"/>
</dbReference>
<dbReference type="Pfam" id="PF06152">
    <property type="entry name" value="Phage_min_cap2"/>
    <property type="match status" value="1"/>
</dbReference>
<feature type="compositionally biased region" description="Basic and acidic residues" evidence="1">
    <location>
        <begin position="339"/>
        <end position="352"/>
    </location>
</feature>
<dbReference type="InterPro" id="IPR009319">
    <property type="entry name" value="Phage_A118_VSP1"/>
</dbReference>
<sequence>MKDVEVYYQSVPTFIRQKPDQTLKDNIYKWYDAGMDTTFIDKGGHCWSMEGYTRTVIKSTTSRVFNDARMQSMKEFDSVLATMTSHAAARPACAPIQGKVVCIVPKSDSRYVEGYPSIYDHGYGTPAGCFGINCQHMLYPYIKGVSHNFQKQYDSEQAVKNVKIQQKQRYYERQVRNWKNEKFLQLRIGDNKKVQAAQFKISAYQKKLREITKEHSFLHRQYAREKIYPNYRELNSKAAKVRLTQNADKQARHIQGTKEYEQAVKTRSSKPSYFTISPQELDNIVKQKAKIGKVFQPFQFIDAKKNIGVYKNKRGTTLKTTRMKIMQSKNDYHAVPALPKEKVKNDSSNKNT</sequence>
<feature type="domain" description="Bacterial toxin 50" evidence="2">
    <location>
        <begin position="246"/>
        <end position="336"/>
    </location>
</feature>
<evidence type="ECO:0000259" key="2">
    <source>
        <dbReference type="Pfam" id="PF15542"/>
    </source>
</evidence>
<feature type="region of interest" description="Disordered" evidence="1">
    <location>
        <begin position="329"/>
        <end position="352"/>
    </location>
</feature>
<evidence type="ECO:0000256" key="1">
    <source>
        <dbReference type="SAM" id="MobiDB-lite"/>
    </source>
</evidence>
<dbReference type="Proteomes" id="UP001519292">
    <property type="component" value="Unassembled WGS sequence"/>
</dbReference>
<dbReference type="EMBL" id="JAGGLU010000001">
    <property type="protein sequence ID" value="MBP2057167.1"/>
    <property type="molecule type" value="Genomic_DNA"/>
</dbReference>
<organism evidence="3 4">
    <name type="scientific">Lactobacillus colini</name>
    <dbReference type="NCBI Taxonomy" id="1819254"/>
    <lineage>
        <taxon>Bacteria</taxon>
        <taxon>Bacillati</taxon>
        <taxon>Bacillota</taxon>
        <taxon>Bacilli</taxon>
        <taxon>Lactobacillales</taxon>
        <taxon>Lactobacillaceae</taxon>
        <taxon>Lactobacillus</taxon>
    </lineage>
</organism>
<proteinExistence type="predicted"/>